<evidence type="ECO:0000256" key="1">
    <source>
        <dbReference type="SAM" id="MobiDB-lite"/>
    </source>
</evidence>
<reference evidence="2" key="2">
    <citation type="submission" date="2021-08" db="EMBL/GenBank/DDBJ databases">
        <authorList>
            <person name="Tani A."/>
            <person name="Ola A."/>
            <person name="Ogura Y."/>
            <person name="Katsura K."/>
            <person name="Hayashi T."/>
        </authorList>
    </citation>
    <scope>NUCLEOTIDE SEQUENCE</scope>
    <source>
        <strain evidence="2">DSM 23674</strain>
    </source>
</reference>
<proteinExistence type="predicted"/>
<dbReference type="Proteomes" id="UP001055101">
    <property type="component" value="Unassembled WGS sequence"/>
</dbReference>
<feature type="compositionally biased region" description="Polar residues" evidence="1">
    <location>
        <begin position="1"/>
        <end position="13"/>
    </location>
</feature>
<keyword evidence="3" id="KW-1185">Reference proteome</keyword>
<gene>
    <name evidence="2" type="ORF">EKPJFOCH_3393</name>
</gene>
<organism evidence="2 3">
    <name type="scientific">Methylobacterium thuringiense</name>
    <dbReference type="NCBI Taxonomy" id="1003091"/>
    <lineage>
        <taxon>Bacteria</taxon>
        <taxon>Pseudomonadati</taxon>
        <taxon>Pseudomonadota</taxon>
        <taxon>Alphaproteobacteria</taxon>
        <taxon>Hyphomicrobiales</taxon>
        <taxon>Methylobacteriaceae</taxon>
        <taxon>Methylobacterium</taxon>
    </lineage>
</organism>
<comment type="caution">
    <text evidence="2">The sequence shown here is derived from an EMBL/GenBank/DDBJ whole genome shotgun (WGS) entry which is preliminary data.</text>
</comment>
<protein>
    <submittedName>
        <fullName evidence="2">Uncharacterized protein</fullName>
    </submittedName>
</protein>
<accession>A0ABQ4TQI8</accession>
<dbReference type="EMBL" id="BPRA01000015">
    <property type="protein sequence ID" value="GJE56883.1"/>
    <property type="molecule type" value="Genomic_DNA"/>
</dbReference>
<evidence type="ECO:0000313" key="3">
    <source>
        <dbReference type="Proteomes" id="UP001055101"/>
    </source>
</evidence>
<name>A0ABQ4TQI8_9HYPH</name>
<dbReference type="RefSeq" id="WP_147813911.1">
    <property type="nucleotide sequence ID" value="NZ_BPRA01000015.1"/>
</dbReference>
<feature type="region of interest" description="Disordered" evidence="1">
    <location>
        <begin position="1"/>
        <end position="20"/>
    </location>
</feature>
<reference evidence="2" key="1">
    <citation type="journal article" date="2021" name="Front. Microbiol.">
        <title>Comprehensive Comparative Genomics and Phenotyping of Methylobacterium Species.</title>
        <authorList>
            <person name="Alessa O."/>
            <person name="Ogura Y."/>
            <person name="Fujitani Y."/>
            <person name="Takami H."/>
            <person name="Hayashi T."/>
            <person name="Sahin N."/>
            <person name="Tani A."/>
        </authorList>
    </citation>
    <scope>NUCLEOTIDE SEQUENCE</scope>
    <source>
        <strain evidence="2">DSM 23674</strain>
    </source>
</reference>
<sequence length="74" mass="8132">MNPRNTLSKSRNSAAEPKPSALVLAMPTAAGRRFRREASADAAPLGQILLFTGVRYERMPDVQVEPAVPQRKRS</sequence>
<evidence type="ECO:0000313" key="2">
    <source>
        <dbReference type="EMBL" id="GJE56883.1"/>
    </source>
</evidence>